<protein>
    <submittedName>
        <fullName evidence="6">Molybdate ABC transporter substrate-binding protein</fullName>
    </submittedName>
</protein>
<dbReference type="PROSITE" id="PS51257">
    <property type="entry name" value="PROKAR_LIPOPROTEIN"/>
    <property type="match status" value="1"/>
</dbReference>
<dbReference type="SUPFAM" id="SSF53850">
    <property type="entry name" value="Periplasmic binding protein-like II"/>
    <property type="match status" value="1"/>
</dbReference>
<dbReference type="EMBL" id="NPBQ01000128">
    <property type="protein sequence ID" value="PAD81276.1"/>
    <property type="molecule type" value="Genomic_DNA"/>
</dbReference>
<evidence type="ECO:0000256" key="1">
    <source>
        <dbReference type="ARBA" id="ARBA00009175"/>
    </source>
</evidence>
<dbReference type="GO" id="GO:0015689">
    <property type="term" value="P:molybdate ion transport"/>
    <property type="evidence" value="ECO:0007669"/>
    <property type="project" value="InterPro"/>
</dbReference>
<dbReference type="GO" id="GO:0030973">
    <property type="term" value="F:molybdate ion binding"/>
    <property type="evidence" value="ECO:0007669"/>
    <property type="project" value="TreeGrafter"/>
</dbReference>
<dbReference type="Pfam" id="PF13531">
    <property type="entry name" value="SBP_bac_11"/>
    <property type="match status" value="1"/>
</dbReference>
<accession>A0AA91YZF6</accession>
<dbReference type="RefSeq" id="WP_095333287.1">
    <property type="nucleotide sequence ID" value="NZ_NPBQ01000128.1"/>
</dbReference>
<dbReference type="AlphaFoldDB" id="A0AA91YZF6"/>
<organism evidence="6 7">
    <name type="scientific">Niallia circulans</name>
    <name type="common">Bacillus circulans</name>
    <dbReference type="NCBI Taxonomy" id="1397"/>
    <lineage>
        <taxon>Bacteria</taxon>
        <taxon>Bacillati</taxon>
        <taxon>Bacillota</taxon>
        <taxon>Bacilli</taxon>
        <taxon>Bacillales</taxon>
        <taxon>Bacillaceae</taxon>
        <taxon>Niallia</taxon>
    </lineage>
</organism>
<dbReference type="FunFam" id="3.40.190.10:FF:000035">
    <property type="entry name" value="Molybdate ABC transporter substrate-binding protein"/>
    <property type="match status" value="1"/>
</dbReference>
<comment type="similarity">
    <text evidence="1">Belongs to the bacterial solute-binding protein ModA family.</text>
</comment>
<keyword evidence="3 5" id="KW-0479">Metal-binding</keyword>
<evidence type="ECO:0000313" key="6">
    <source>
        <dbReference type="EMBL" id="PAD81276.1"/>
    </source>
</evidence>
<dbReference type="PIRSF" id="PIRSF004846">
    <property type="entry name" value="ModA"/>
    <property type="match status" value="1"/>
</dbReference>
<evidence type="ECO:0000256" key="3">
    <source>
        <dbReference type="ARBA" id="ARBA00022723"/>
    </source>
</evidence>
<feature type="binding site" evidence="5">
    <location>
        <position position="173"/>
    </location>
    <ligand>
        <name>molybdate</name>
        <dbReference type="ChEBI" id="CHEBI:36264"/>
    </ligand>
</feature>
<dbReference type="NCBIfam" id="TIGR01256">
    <property type="entry name" value="modA"/>
    <property type="match status" value="1"/>
</dbReference>
<comment type="caution">
    <text evidence="6">The sequence shown here is derived from an EMBL/GenBank/DDBJ whole genome shotgun (WGS) entry which is preliminary data.</text>
</comment>
<reference evidence="6 7" key="1">
    <citation type="submission" date="2017-07" db="EMBL/GenBank/DDBJ databases">
        <title>Isolation and whole genome analysis of endospore-forming bacteria from heroin.</title>
        <authorList>
            <person name="Kalinowski J."/>
            <person name="Ahrens B."/>
            <person name="Al-Dilaimi A."/>
            <person name="Winkler A."/>
            <person name="Wibberg D."/>
            <person name="Schleenbecker U."/>
            <person name="Ruckert C."/>
            <person name="Wolfel R."/>
            <person name="Grass G."/>
        </authorList>
    </citation>
    <scope>NUCLEOTIDE SEQUENCE [LARGE SCALE GENOMIC DNA]</scope>
    <source>
        <strain evidence="6 7">7521-2</strain>
    </source>
</reference>
<proteinExistence type="inferred from homology"/>
<sequence>MYKWKGLIIICICFFLLAGCSSEKREVKLTVSAAASLTDAMEELVEAFESREPNIAISLNLASSGALQQQISQGALVDIFLSAAEEPFDYLNKQGLLDKSHQELLLRNQLVLIKRKDTFSQFHEFKDLLDEQVQEIAIGTPESVPAGIYAKQALEHVGIFHSLESKLVYAKDVRQVLQYVESGSVDFGFVYATDVIAAKQVEVERVVDEEWHDPIQYPIGILKDTKHKEEAVAFYNFLRSTKADTIFAKYGFTTVNK</sequence>
<name>A0AA91YZF6_NIACI</name>
<dbReference type="PANTHER" id="PTHR30632:SF0">
    <property type="entry name" value="SULFATE-BINDING PROTEIN"/>
    <property type="match status" value="1"/>
</dbReference>
<feature type="binding site" evidence="5">
    <location>
        <position position="64"/>
    </location>
    <ligand>
        <name>molybdate</name>
        <dbReference type="ChEBI" id="CHEBI:36264"/>
    </ligand>
</feature>
<keyword evidence="2 5" id="KW-0500">Molybdenum</keyword>
<keyword evidence="4" id="KW-0732">Signal</keyword>
<dbReference type="InterPro" id="IPR050682">
    <property type="entry name" value="ModA/WtpA"/>
</dbReference>
<dbReference type="Gene3D" id="3.40.190.10">
    <property type="entry name" value="Periplasmic binding protein-like II"/>
    <property type="match status" value="2"/>
</dbReference>
<dbReference type="PANTHER" id="PTHR30632">
    <property type="entry name" value="MOLYBDATE-BINDING PERIPLASMIC PROTEIN"/>
    <property type="match status" value="1"/>
</dbReference>
<evidence type="ECO:0000256" key="5">
    <source>
        <dbReference type="PIRSR" id="PIRSR004846-1"/>
    </source>
</evidence>
<evidence type="ECO:0000313" key="7">
    <source>
        <dbReference type="Proteomes" id="UP000216961"/>
    </source>
</evidence>
<feature type="binding site" evidence="5">
    <location>
        <position position="146"/>
    </location>
    <ligand>
        <name>molybdate</name>
        <dbReference type="ChEBI" id="CHEBI:36264"/>
    </ligand>
</feature>
<evidence type="ECO:0000256" key="4">
    <source>
        <dbReference type="ARBA" id="ARBA00022729"/>
    </source>
</evidence>
<dbReference type="Proteomes" id="UP000216961">
    <property type="component" value="Unassembled WGS sequence"/>
</dbReference>
<dbReference type="GO" id="GO:1901359">
    <property type="term" value="F:tungstate binding"/>
    <property type="evidence" value="ECO:0007669"/>
    <property type="project" value="UniProtKB-ARBA"/>
</dbReference>
<dbReference type="GO" id="GO:0046872">
    <property type="term" value="F:metal ion binding"/>
    <property type="evidence" value="ECO:0007669"/>
    <property type="project" value="UniProtKB-KW"/>
</dbReference>
<feature type="binding site" evidence="5">
    <location>
        <position position="36"/>
    </location>
    <ligand>
        <name>molybdate</name>
        <dbReference type="ChEBI" id="CHEBI:36264"/>
    </ligand>
</feature>
<dbReference type="InterPro" id="IPR005950">
    <property type="entry name" value="ModA"/>
</dbReference>
<evidence type="ECO:0000256" key="2">
    <source>
        <dbReference type="ARBA" id="ARBA00022505"/>
    </source>
</evidence>
<feature type="binding site" evidence="5">
    <location>
        <position position="191"/>
    </location>
    <ligand>
        <name>molybdate</name>
        <dbReference type="ChEBI" id="CHEBI:36264"/>
    </ligand>
</feature>
<gene>
    <name evidence="6" type="primary">modA</name>
    <name evidence="6" type="ORF">CHH57_20640</name>
</gene>